<protein>
    <recommendedName>
        <fullName evidence="2">Histidine kinase/HSP90-like ATPase domain-containing protein</fullName>
    </recommendedName>
</protein>
<dbReference type="SUPFAM" id="SSF55874">
    <property type="entry name" value="ATPase domain of HSP90 chaperone/DNA topoisomerase II/histidine kinase"/>
    <property type="match status" value="1"/>
</dbReference>
<dbReference type="InterPro" id="IPR050267">
    <property type="entry name" value="Anti-sigma-factor_SerPK"/>
</dbReference>
<dbReference type="PANTHER" id="PTHR35526:SF3">
    <property type="entry name" value="ANTI-SIGMA-F FACTOR RSBW"/>
    <property type="match status" value="1"/>
</dbReference>
<dbReference type="InterPro" id="IPR036890">
    <property type="entry name" value="HATPase_C_sf"/>
</dbReference>
<evidence type="ECO:0000256" key="1">
    <source>
        <dbReference type="ARBA" id="ARBA00022527"/>
    </source>
</evidence>
<keyword evidence="1" id="KW-0418">Kinase</keyword>
<organism evidence="3 4">
    <name type="scientific">Streptomyces vastus</name>
    <dbReference type="NCBI Taxonomy" id="285451"/>
    <lineage>
        <taxon>Bacteria</taxon>
        <taxon>Bacillati</taxon>
        <taxon>Actinomycetota</taxon>
        <taxon>Actinomycetes</taxon>
        <taxon>Kitasatosporales</taxon>
        <taxon>Streptomycetaceae</taxon>
        <taxon>Streptomyces</taxon>
    </lineage>
</organism>
<comment type="caution">
    <text evidence="3">The sequence shown here is derived from an EMBL/GenBank/DDBJ whole genome shotgun (WGS) entry which is preliminary data.</text>
</comment>
<keyword evidence="1" id="KW-0723">Serine/threonine-protein kinase</keyword>
<keyword evidence="1" id="KW-0808">Transferase</keyword>
<dbReference type="InterPro" id="IPR003594">
    <property type="entry name" value="HATPase_dom"/>
</dbReference>
<evidence type="ECO:0000313" key="3">
    <source>
        <dbReference type="EMBL" id="GAA2659046.1"/>
    </source>
</evidence>
<keyword evidence="4" id="KW-1185">Reference proteome</keyword>
<sequence>MNATAPQLTSSVRTFAQRLSSTRRGARLARLLAAEELRTWPASPTVTERAEQIIAELAANAALHGRVQGRDFKLTLTLDEATGVVRIEATDTRGEKLPALPQEPQPDDESGRGLLLIAALADRWGTEPYPPSGKIVWAEVSEAIRFPNVIGWFGCGGHELRCAAGEMGVVGPLGSLVEVAGAVGARSAGGSGEEGPGGGGAVAGCARRGGSCASAAGGCPCDGD</sequence>
<accession>A0ABP6E399</accession>
<dbReference type="CDD" id="cd16936">
    <property type="entry name" value="HATPase_RsbW-like"/>
    <property type="match status" value="1"/>
</dbReference>
<proteinExistence type="predicted"/>
<dbReference type="Pfam" id="PF13581">
    <property type="entry name" value="HATPase_c_2"/>
    <property type="match status" value="1"/>
</dbReference>
<dbReference type="Gene3D" id="3.30.565.10">
    <property type="entry name" value="Histidine kinase-like ATPase, C-terminal domain"/>
    <property type="match status" value="1"/>
</dbReference>
<evidence type="ECO:0000313" key="4">
    <source>
        <dbReference type="Proteomes" id="UP001500151"/>
    </source>
</evidence>
<dbReference type="Proteomes" id="UP001500151">
    <property type="component" value="Unassembled WGS sequence"/>
</dbReference>
<gene>
    <name evidence="3" type="ORF">GCM10010307_75350</name>
</gene>
<dbReference type="RefSeq" id="WP_344395851.1">
    <property type="nucleotide sequence ID" value="NZ_BAAASJ010000118.1"/>
</dbReference>
<feature type="domain" description="Histidine kinase/HSP90-like ATPase" evidence="2">
    <location>
        <begin position="23"/>
        <end position="124"/>
    </location>
</feature>
<evidence type="ECO:0000259" key="2">
    <source>
        <dbReference type="Pfam" id="PF13581"/>
    </source>
</evidence>
<reference evidence="4" key="1">
    <citation type="journal article" date="2019" name="Int. J. Syst. Evol. Microbiol.">
        <title>The Global Catalogue of Microorganisms (GCM) 10K type strain sequencing project: providing services to taxonomists for standard genome sequencing and annotation.</title>
        <authorList>
            <consortium name="The Broad Institute Genomics Platform"/>
            <consortium name="The Broad Institute Genome Sequencing Center for Infectious Disease"/>
            <person name="Wu L."/>
            <person name="Ma J."/>
        </authorList>
    </citation>
    <scope>NUCLEOTIDE SEQUENCE [LARGE SCALE GENOMIC DNA]</scope>
    <source>
        <strain evidence="4">JCM 4524</strain>
    </source>
</reference>
<dbReference type="PANTHER" id="PTHR35526">
    <property type="entry name" value="ANTI-SIGMA-F FACTOR RSBW-RELATED"/>
    <property type="match status" value="1"/>
</dbReference>
<name>A0ABP6E399_9ACTN</name>
<dbReference type="EMBL" id="BAAASJ010000118">
    <property type="protein sequence ID" value="GAA2659046.1"/>
    <property type="molecule type" value="Genomic_DNA"/>
</dbReference>